<dbReference type="EMBL" id="BJVY01000015">
    <property type="protein sequence ID" value="GEL71396.1"/>
    <property type="molecule type" value="Genomic_DNA"/>
</dbReference>
<sequence length="85" mass="9087">MTHGLCAGPDAPWSTHRPERCYVLEPRARRPGGVASNHATARNTATALAGCLTYAAGSRRERRPTNESGPLSSTMTLRVSIGPRT</sequence>
<dbReference type="Proteomes" id="UP000321224">
    <property type="component" value="Unassembled WGS sequence"/>
</dbReference>
<proteinExistence type="predicted"/>
<feature type="compositionally biased region" description="Polar residues" evidence="1">
    <location>
        <begin position="66"/>
        <end position="77"/>
    </location>
</feature>
<evidence type="ECO:0000313" key="2">
    <source>
        <dbReference type="EMBL" id="GEL71396.1"/>
    </source>
</evidence>
<reference evidence="2 3" key="1">
    <citation type="submission" date="2019-07" db="EMBL/GenBank/DDBJ databases">
        <title>Whole genome shotgun sequence of Myxococcus virescens NBRC 100334.</title>
        <authorList>
            <person name="Hosoyama A."/>
            <person name="Uohara A."/>
            <person name="Ohji S."/>
            <person name="Ichikawa N."/>
        </authorList>
    </citation>
    <scope>NUCLEOTIDE SEQUENCE [LARGE SCALE GENOMIC DNA]</scope>
    <source>
        <strain evidence="2 3">NBRC 100334</strain>
    </source>
</reference>
<gene>
    <name evidence="2" type="ORF">MVI01_31800</name>
</gene>
<evidence type="ECO:0000256" key="1">
    <source>
        <dbReference type="SAM" id="MobiDB-lite"/>
    </source>
</evidence>
<evidence type="ECO:0000313" key="3">
    <source>
        <dbReference type="Proteomes" id="UP000321224"/>
    </source>
</evidence>
<name>A0A511HCX6_9BACT</name>
<accession>A0A511HCX6</accession>
<organism evidence="2 3">
    <name type="scientific">Myxococcus virescens</name>
    <dbReference type="NCBI Taxonomy" id="83456"/>
    <lineage>
        <taxon>Bacteria</taxon>
        <taxon>Pseudomonadati</taxon>
        <taxon>Myxococcota</taxon>
        <taxon>Myxococcia</taxon>
        <taxon>Myxococcales</taxon>
        <taxon>Cystobacterineae</taxon>
        <taxon>Myxococcaceae</taxon>
        <taxon>Myxococcus</taxon>
    </lineage>
</organism>
<protein>
    <submittedName>
        <fullName evidence="2">Uncharacterized protein</fullName>
    </submittedName>
</protein>
<comment type="caution">
    <text evidence="2">The sequence shown here is derived from an EMBL/GenBank/DDBJ whole genome shotgun (WGS) entry which is preliminary data.</text>
</comment>
<dbReference type="AlphaFoldDB" id="A0A511HCX6"/>
<feature type="region of interest" description="Disordered" evidence="1">
    <location>
        <begin position="56"/>
        <end position="85"/>
    </location>
</feature>